<feature type="chain" id="PRO_5039469532" evidence="3">
    <location>
        <begin position="24"/>
        <end position="1500"/>
    </location>
</feature>
<dbReference type="STRING" id="545697.HMPREF0216_01367"/>
<dbReference type="HOGENOM" id="CLU_001692_0_0_9"/>
<dbReference type="Gene3D" id="2.60.40.1220">
    <property type="match status" value="1"/>
</dbReference>
<keyword evidence="2" id="KW-0326">Glycosidase</keyword>
<proteinExistence type="predicted"/>
<dbReference type="InterPro" id="IPR017853">
    <property type="entry name" value="GH"/>
</dbReference>
<dbReference type="GO" id="GO:0016798">
    <property type="term" value="F:hydrolase activity, acting on glycosyl bonds"/>
    <property type="evidence" value="ECO:0007669"/>
    <property type="project" value="UniProtKB-KW"/>
</dbReference>
<dbReference type="InterPro" id="IPR013785">
    <property type="entry name" value="Aldolase_TIM"/>
</dbReference>
<dbReference type="EMBL" id="AMEZ01000034">
    <property type="protein sequence ID" value="EKY27557.1"/>
    <property type="molecule type" value="Genomic_DNA"/>
</dbReference>
<evidence type="ECO:0000256" key="1">
    <source>
        <dbReference type="ARBA" id="ARBA00022729"/>
    </source>
</evidence>
<dbReference type="OrthoDB" id="3183911at2"/>
<dbReference type="PANTHER" id="PTHR24543:SF291">
    <property type="entry name" value="SMOKE ALARM, ISOFORM D"/>
    <property type="match status" value="1"/>
</dbReference>
<feature type="signal peptide" evidence="3">
    <location>
        <begin position="1"/>
        <end position="23"/>
    </location>
</feature>
<dbReference type="InterPro" id="IPR013320">
    <property type="entry name" value="ConA-like_dom_sf"/>
</dbReference>
<keyword evidence="1 3" id="KW-0732">Signal</keyword>
<reference evidence="5 6" key="1">
    <citation type="submission" date="2012-05" db="EMBL/GenBank/DDBJ databases">
        <authorList>
            <person name="Weinstock G."/>
            <person name="Sodergren E."/>
            <person name="Lobos E.A."/>
            <person name="Fulton L."/>
            <person name="Fulton R."/>
            <person name="Courtney L."/>
            <person name="Fronick C."/>
            <person name="O'Laughlin M."/>
            <person name="Godfrey J."/>
            <person name="Wilson R.M."/>
            <person name="Miner T."/>
            <person name="Farmer C."/>
            <person name="Delehaunty K."/>
            <person name="Cordes M."/>
            <person name="Minx P."/>
            <person name="Tomlinson C."/>
            <person name="Chen J."/>
            <person name="Wollam A."/>
            <person name="Pepin K.H."/>
            <person name="Bhonagiri V."/>
            <person name="Zhang X."/>
            <person name="Suruliraj S."/>
            <person name="Warren W."/>
            <person name="Mitreva M."/>
            <person name="Mardis E.R."/>
            <person name="Wilson R.K."/>
        </authorList>
    </citation>
    <scope>NUCLEOTIDE SEQUENCE [LARGE SCALE GENOMIC DNA]</scope>
    <source>
        <strain evidence="5 6">DSM 1785</strain>
    </source>
</reference>
<dbReference type="Gene3D" id="3.20.20.70">
    <property type="entry name" value="Aldolase class I"/>
    <property type="match status" value="1"/>
</dbReference>
<gene>
    <name evidence="5" type="ORF">HMPREF0216_01367</name>
</gene>
<feature type="domain" description="F5/8 type C" evidence="4">
    <location>
        <begin position="1124"/>
        <end position="1278"/>
    </location>
</feature>
<dbReference type="Gene3D" id="2.60.120.260">
    <property type="entry name" value="Galactose-binding domain-like"/>
    <property type="match status" value="3"/>
</dbReference>
<dbReference type="InterPro" id="IPR000421">
    <property type="entry name" value="FA58C"/>
</dbReference>
<feature type="domain" description="F5/8 type C" evidence="4">
    <location>
        <begin position="81"/>
        <end position="234"/>
    </location>
</feature>
<dbReference type="eggNOG" id="COG3345">
    <property type="taxonomic scope" value="Bacteria"/>
</dbReference>
<dbReference type="PROSITE" id="PS50022">
    <property type="entry name" value="FA58C_3"/>
    <property type="match status" value="2"/>
</dbReference>
<dbReference type="SUPFAM" id="SSF49899">
    <property type="entry name" value="Concanavalin A-like lectins/glucanases"/>
    <property type="match status" value="1"/>
</dbReference>
<evidence type="ECO:0000259" key="4">
    <source>
        <dbReference type="PROSITE" id="PS50022"/>
    </source>
</evidence>
<dbReference type="Pfam" id="PF00754">
    <property type="entry name" value="F5_F8_type_C"/>
    <property type="match status" value="2"/>
</dbReference>
<dbReference type="RefSeq" id="WP_005212568.1">
    <property type="nucleotide sequence ID" value="NZ_KB291626.1"/>
</dbReference>
<keyword evidence="2" id="KW-0378">Hydrolase</keyword>
<dbReference type="InterPro" id="IPR014755">
    <property type="entry name" value="Cu-Rt/internalin_Ig-like"/>
</dbReference>
<dbReference type="SUPFAM" id="SSF51445">
    <property type="entry name" value="(Trans)glycosidases"/>
    <property type="match status" value="1"/>
</dbReference>
<comment type="caution">
    <text evidence="5">The sequence shown here is derived from an EMBL/GenBank/DDBJ whole genome shotgun (WGS) entry which is preliminary data.</text>
</comment>
<organism evidence="5 6">
    <name type="scientific">Clostridium celatum DSM 1785</name>
    <dbReference type="NCBI Taxonomy" id="545697"/>
    <lineage>
        <taxon>Bacteria</taxon>
        <taxon>Bacillati</taxon>
        <taxon>Bacillota</taxon>
        <taxon>Clostridia</taxon>
        <taxon>Eubacteriales</taxon>
        <taxon>Clostridiaceae</taxon>
        <taxon>Clostridium</taxon>
    </lineage>
</organism>
<evidence type="ECO:0000256" key="2">
    <source>
        <dbReference type="ARBA" id="ARBA00023295"/>
    </source>
</evidence>
<evidence type="ECO:0000313" key="5">
    <source>
        <dbReference type="EMBL" id="EKY27557.1"/>
    </source>
</evidence>
<keyword evidence="6" id="KW-1185">Reference proteome</keyword>
<dbReference type="Proteomes" id="UP000010420">
    <property type="component" value="Unassembled WGS sequence"/>
</dbReference>
<evidence type="ECO:0000256" key="3">
    <source>
        <dbReference type="SAM" id="SignalP"/>
    </source>
</evidence>
<name>L1QIZ7_9CLOT</name>
<dbReference type="PANTHER" id="PTHR24543">
    <property type="entry name" value="MULTICOPPER OXIDASE-RELATED"/>
    <property type="match status" value="1"/>
</dbReference>
<sequence length="1500" mass="168634">MRFNKRVAALVAMTVITSTLSNFTVTNATTVNPVSIVEVQNTITIGNEYMERVFSIKNNKLSTLTLNNKRANNIFELSASSEEFVIGLVNEVNRGWEILSTDSEETSSENGASANAIDGDISTMWHTKYSGSVDAYPHHLAVNLGEEKELEGFTYTPRQSGNNGDIKEYEFYVSNDGENWGEPISSGEFTYSGKNKIEIRFNQPVSGQYIKLVGLSAVNGQNFAACAELDILEVGAVETDESEFQIKSSDLTIADIITEDSANRQGKKVAFKFEPINKNGVNWDITMNVVMEDGDHFMRKYLEISCDDPSARIDYIDLEHLKLNESVEQEWSRPQTEGAMMLNSYQMALGQPIYIDGMFLGCEFPVTDNQILSDRTAQIKYYSGREFEDLEKTTDGKFVTWQTVVGAARSTDQSVIQTDFFEYIDEIATRTDFRKQYNSWYDHMMNITAENIEGSFYEIEKGLSQYGIEPLDSYVVDDGWNNYDADFWSFNSKFPNELYDSKEQAQNFGSNFGLWLGPRGGYNYNYKFGKQMEAAGTGGFNPSSGDICVGDHNYVENITNLFLDYMNRFDINYWKIDGNVSHPCPVKTHGHVTGGENGMYMLTETWESWIDIFAKMREFNPDVFINLTCYVNPSPWFLQWVNTVWLQNSQDVGFTGGSVDGSMMDAMITYRDGRYYDFYESRELQFPAANIYNHDPINGNTNKVNGQTVQMNEEQFEKYLYMIMTRGTSFWELYYSFNLMNEGKWMVNSEVLKWGEENFDILRNAKLIGNASAGSGNVYGYSSWAEDKGVISLRNPSSTKQSYTITLDRLIGVGEGASNMVKSTVYPYGVPEENTTYNYGDTITVELEPYEVLVWQFGDADTNPAEIVEVKAEDANTILVEFNERVLADAANYSIEDNIITDAEILMNRRTVKLTLENDLEVGKEYSIKIKNTSDLAENTTSKDVTFKLYEDNKIVVVNGKEDLKNASSLKEGKGPVENIKSLMLDRNKFEVNSSNSVNGVKDFGVSMMINTTDSNATLLSQGEEYSLRINESGNLEFTSNGVTAISKVAINDGEWNDITAVRENSGLLKIYVNGELDSSAFDETLGIKDIQKAPITLGSEEFIGEISHVIVRDVALAYDEVETVFEEGGITEGNKIPQSQMTIFATSEENGSEVNLKENAIDGNKNTFWQSSTSKDNTVERQYLTLDLGKLYNVSQVDYTARYHESLGLNCTGNILEYVIETSIDGENWIEVSKGRTSTENATTEIAFNAIEAQYVRISADTTYHWQDALRNTTVSVAEINVYGDEVKEEEATNIALNKKITGYWTKDNSLVDVNKDKPLTNIVSGNKELGDYSDFGSDNRAESSYIQIDLDGRYDIESMNLYRYWQDGRTYNGTVIAISEKEDFSESTIVYNSDSENFHGLGSGTDSTYAETSEGKTIEFNATTGRYVRVYMHGSNSGNTNHIVELEVMGKESKGEIPEKPEIPETEQTGINLIAPTEVAVGKDFELRVNLSDIKENM</sequence>
<dbReference type="eggNOG" id="COG3250">
    <property type="taxonomic scope" value="Bacteria"/>
</dbReference>
<accession>L1QIZ7</accession>
<feature type="non-terminal residue" evidence="5">
    <location>
        <position position="1500"/>
    </location>
</feature>
<dbReference type="SUPFAM" id="SSF49785">
    <property type="entry name" value="Galactose-binding domain-like"/>
    <property type="match status" value="3"/>
</dbReference>
<dbReference type="InterPro" id="IPR008979">
    <property type="entry name" value="Galactose-bd-like_sf"/>
</dbReference>
<dbReference type="Gene3D" id="2.60.120.200">
    <property type="match status" value="1"/>
</dbReference>
<evidence type="ECO:0000313" key="6">
    <source>
        <dbReference type="Proteomes" id="UP000010420"/>
    </source>
</evidence>
<protein>
    <submittedName>
        <fullName evidence="5">F5/8 type C domain protein</fullName>
    </submittedName>
</protein>